<dbReference type="GO" id="GO:0042910">
    <property type="term" value="F:xenobiotic transmembrane transporter activity"/>
    <property type="evidence" value="ECO:0007669"/>
    <property type="project" value="TreeGrafter"/>
</dbReference>
<dbReference type="SUPFAM" id="SSF82866">
    <property type="entry name" value="Multidrug efflux transporter AcrB transmembrane domain"/>
    <property type="match status" value="2"/>
</dbReference>
<dbReference type="Gene3D" id="1.20.1640.10">
    <property type="entry name" value="Multidrug efflux transporter AcrB transmembrane domain"/>
    <property type="match status" value="2"/>
</dbReference>
<feature type="transmembrane region" description="Helical" evidence="9">
    <location>
        <begin position="539"/>
        <end position="556"/>
    </location>
</feature>
<evidence type="ECO:0000313" key="11">
    <source>
        <dbReference type="EMBL" id="TDO02548.1"/>
    </source>
</evidence>
<dbReference type="Gene3D" id="3.30.70.1320">
    <property type="entry name" value="Multidrug efflux transporter AcrB pore domain like"/>
    <property type="match status" value="1"/>
</dbReference>
<feature type="transmembrane region" description="Helical" evidence="9">
    <location>
        <begin position="436"/>
        <end position="458"/>
    </location>
</feature>
<dbReference type="AlphaFoldDB" id="A0A4R6H4A3"/>
<evidence type="ECO:0000256" key="1">
    <source>
        <dbReference type="ARBA" id="ARBA00004429"/>
    </source>
</evidence>
<proteinExistence type="inferred from homology"/>
<dbReference type="Gene3D" id="3.30.70.1430">
    <property type="entry name" value="Multidrug efflux transporter AcrB pore domain"/>
    <property type="match status" value="2"/>
</dbReference>
<evidence type="ECO:0000256" key="9">
    <source>
        <dbReference type="SAM" id="Phobius"/>
    </source>
</evidence>
<organism evidence="11 12">
    <name type="scientific">Sunxiuqinia elliptica</name>
    <dbReference type="NCBI Taxonomy" id="655355"/>
    <lineage>
        <taxon>Bacteria</taxon>
        <taxon>Pseudomonadati</taxon>
        <taxon>Bacteroidota</taxon>
        <taxon>Bacteroidia</taxon>
        <taxon>Marinilabiliales</taxon>
        <taxon>Prolixibacteraceae</taxon>
        <taxon>Sunxiuqinia</taxon>
    </lineage>
</organism>
<feature type="transmembrane region" description="Helical" evidence="9">
    <location>
        <begin position="338"/>
        <end position="357"/>
    </location>
</feature>
<dbReference type="GO" id="GO:0015562">
    <property type="term" value="F:efflux transmembrane transporter activity"/>
    <property type="evidence" value="ECO:0007669"/>
    <property type="project" value="InterPro"/>
</dbReference>
<feature type="transmembrane region" description="Helical" evidence="9">
    <location>
        <begin position="869"/>
        <end position="887"/>
    </location>
</feature>
<dbReference type="InterPro" id="IPR001036">
    <property type="entry name" value="Acrflvin-R"/>
</dbReference>
<comment type="subcellular location">
    <subcellularLocation>
        <location evidence="1">Cell inner membrane</location>
        <topology evidence="1">Multi-pass membrane protein</topology>
    </subcellularLocation>
</comment>
<evidence type="ECO:0000313" key="12">
    <source>
        <dbReference type="Proteomes" id="UP000294848"/>
    </source>
</evidence>
<evidence type="ECO:0000256" key="8">
    <source>
        <dbReference type="ARBA" id="ARBA00023136"/>
    </source>
</evidence>
<feature type="transmembrane region" description="Helical" evidence="9">
    <location>
        <begin position="924"/>
        <end position="949"/>
    </location>
</feature>
<evidence type="ECO:0000256" key="7">
    <source>
        <dbReference type="ARBA" id="ARBA00022989"/>
    </source>
</evidence>
<feature type="domain" description="SSD" evidence="10">
    <location>
        <begin position="368"/>
        <end position="493"/>
    </location>
</feature>
<feature type="transmembrane region" description="Helical" evidence="9">
    <location>
        <begin position="470"/>
        <end position="495"/>
    </location>
</feature>
<feature type="transmembrane region" description="Helical" evidence="9">
    <location>
        <begin position="364"/>
        <end position="384"/>
    </location>
</feature>
<keyword evidence="5" id="KW-0997">Cell inner membrane</keyword>
<feature type="transmembrane region" description="Helical" evidence="9">
    <location>
        <begin position="894"/>
        <end position="918"/>
    </location>
</feature>
<dbReference type="GO" id="GO:0005886">
    <property type="term" value="C:plasma membrane"/>
    <property type="evidence" value="ECO:0007669"/>
    <property type="project" value="UniProtKB-SubCell"/>
</dbReference>
<evidence type="ECO:0000259" key="10">
    <source>
        <dbReference type="PROSITE" id="PS50156"/>
    </source>
</evidence>
<gene>
    <name evidence="11" type="ORF">DET52_10413</name>
</gene>
<dbReference type="OrthoDB" id="9758940at2"/>
<name>A0A4R6H4A3_9BACT</name>
<dbReference type="RefSeq" id="WP_133464816.1">
    <property type="nucleotide sequence ID" value="NZ_SNWI01000004.1"/>
</dbReference>
<keyword evidence="3" id="KW-0813">Transport</keyword>
<dbReference type="PANTHER" id="PTHR32063">
    <property type="match status" value="1"/>
</dbReference>
<dbReference type="NCBIfam" id="TIGR00915">
    <property type="entry name" value="2A0602"/>
    <property type="match status" value="1"/>
</dbReference>
<dbReference type="Pfam" id="PF00873">
    <property type="entry name" value="ACR_tran"/>
    <property type="match status" value="1"/>
</dbReference>
<keyword evidence="6 9" id="KW-0812">Transmembrane</keyword>
<evidence type="ECO:0000256" key="5">
    <source>
        <dbReference type="ARBA" id="ARBA00022519"/>
    </source>
</evidence>
<comment type="similarity">
    <text evidence="2">Belongs to the resistance-nodulation-cell division (RND) (TC 2.A.6) family.</text>
</comment>
<dbReference type="SUPFAM" id="SSF82714">
    <property type="entry name" value="Multidrug efflux transporter AcrB TolC docking domain, DN and DC subdomains"/>
    <property type="match status" value="2"/>
</dbReference>
<dbReference type="Gene3D" id="3.30.2090.10">
    <property type="entry name" value="Multidrug efflux transporter AcrB TolC docking domain, DN and DC subdomains"/>
    <property type="match status" value="2"/>
</dbReference>
<sequence>MFRKFIERPILSSVISIIIVILGVLGIISLPIEQYPDIAPPTIRVSANYTGANAETVLKSVVTPLEEQINGVEDMTYMTSTASNDGSATIQVYFKQGTDADMAAVNVQNRVARATALLPSEVTRAGVITAKRQNSMLMVFSLYNEDGQYDETFLQNYSRINVIPQIQRINGVGEAMVFGAKDYSMRIWLKPDVMAAYNLVPTDIIAALNEQNLEAAPGRLGEQNNQSFEYVLKYKGKLTQPEEFEDIIIKADQDGNILRLTDIARIELGALNYSISTSTQGSPGIAMAVFQSAGSNAREVIIEAKEVLEEASKSFPPGITYEILMDANQFLDSSIEKVIHTLIEAFILVFIVVFVFLQNFRATLIPAISVPVAIVGTFFFLNIFGFTINLLTLFALILAIGIVVDDAIVVVEAVHAKLDKGAKNAKEAAVSAMNEISTAIVSITLVMSAVFVPVAFITGTTGVFYKQFGITLAISIILSAINALTLSPALCAIFLKPHQHDPEKKQSYLQRFYTSFNVAFDAMTNKYKHTTSFLMKKRWISPVLIIAFSGALYFLMKTTPTGFVPSEDTGRMFVDISLPPATSMEETQRIANQVDAILANTPEVESRSTVVGMSLISGRGSSYGMVICNLKPFEEREDEGEDLNSVIGKLYGATSQIKDARIIIFTPPMVPGFSISGGIELKLEDKTGGDIKKFEEISKNFLGKLNQRPEVQYATTSFNTNFPQYQVDVNVARCKQSGIPVNSVLTTLQGYIGGYYASDFNRFGKQYRIMVQSEANYRGNPEDLNNMYIRTPSGEMAPITEFINLKRVYGPENITRFNMYTSIDVNGAPNPGYSTGDAILAVQEVAAETLPTGYAYEFSGLTREELKSGNQSIIIFILSLIFVYFLLAAQYESFLLPLSIIFSLPIGIAGSFIFARIMGVENNIYLQISLIMLIGLLAKNAILIVEFALQRRQAGMSIVQSAIEGATARLRPILMTSFAFIFGLIPLVLATGVGANGNRSIGVGAVGGMLIGTMIGILVIPSMYVLFQTLQEKVKKPEIKEISELNSFE</sequence>
<dbReference type="PRINTS" id="PR00702">
    <property type="entry name" value="ACRIFLAVINRP"/>
</dbReference>
<feature type="transmembrane region" description="Helical" evidence="9">
    <location>
        <begin position="970"/>
        <end position="989"/>
    </location>
</feature>
<feature type="transmembrane region" description="Helical" evidence="9">
    <location>
        <begin position="1001"/>
        <end position="1027"/>
    </location>
</feature>
<dbReference type="InterPro" id="IPR027463">
    <property type="entry name" value="AcrB_DN_DC_subdom"/>
</dbReference>
<dbReference type="Gene3D" id="3.30.70.1440">
    <property type="entry name" value="Multidrug efflux transporter AcrB pore domain"/>
    <property type="match status" value="1"/>
</dbReference>
<evidence type="ECO:0000256" key="6">
    <source>
        <dbReference type="ARBA" id="ARBA00022692"/>
    </source>
</evidence>
<dbReference type="GO" id="GO:0009636">
    <property type="term" value="P:response to toxic substance"/>
    <property type="evidence" value="ECO:0007669"/>
    <property type="project" value="UniProtKB-ARBA"/>
</dbReference>
<protein>
    <submittedName>
        <fullName evidence="11">HAE1 family hydrophobic/amphiphilic exporter-1</fullName>
    </submittedName>
</protein>
<evidence type="ECO:0000256" key="3">
    <source>
        <dbReference type="ARBA" id="ARBA00022448"/>
    </source>
</evidence>
<feature type="transmembrane region" description="Helical" evidence="9">
    <location>
        <begin position="390"/>
        <end position="415"/>
    </location>
</feature>
<feature type="transmembrane region" description="Helical" evidence="9">
    <location>
        <begin position="12"/>
        <end position="32"/>
    </location>
</feature>
<keyword evidence="8 9" id="KW-0472">Membrane</keyword>
<evidence type="ECO:0000256" key="4">
    <source>
        <dbReference type="ARBA" id="ARBA00022475"/>
    </source>
</evidence>
<dbReference type="PANTHER" id="PTHR32063:SF9">
    <property type="entry name" value="SIMILAR TO MULTIDRUG RESISTANCE PROTEIN MEXB"/>
    <property type="match status" value="1"/>
</dbReference>
<evidence type="ECO:0000256" key="2">
    <source>
        <dbReference type="ARBA" id="ARBA00010942"/>
    </source>
</evidence>
<dbReference type="InterPro" id="IPR000731">
    <property type="entry name" value="SSD"/>
</dbReference>
<dbReference type="SUPFAM" id="SSF82693">
    <property type="entry name" value="Multidrug efflux transporter AcrB pore domain, PN1, PN2, PC1 and PC2 subdomains"/>
    <property type="match status" value="4"/>
</dbReference>
<dbReference type="Proteomes" id="UP000294848">
    <property type="component" value="Unassembled WGS sequence"/>
</dbReference>
<dbReference type="InterPro" id="IPR004764">
    <property type="entry name" value="MdtF-like"/>
</dbReference>
<reference evidence="11 12" key="1">
    <citation type="submission" date="2019-03" db="EMBL/GenBank/DDBJ databases">
        <title>Freshwater and sediment microbial communities from various areas in North America, analyzing microbe dynamics in response to fracking.</title>
        <authorList>
            <person name="Lamendella R."/>
        </authorList>
    </citation>
    <scope>NUCLEOTIDE SEQUENCE [LARGE SCALE GENOMIC DNA]</scope>
    <source>
        <strain evidence="11 12">114D</strain>
    </source>
</reference>
<dbReference type="PROSITE" id="PS50156">
    <property type="entry name" value="SSD"/>
    <property type="match status" value="1"/>
</dbReference>
<dbReference type="FunFam" id="1.20.1640.10:FF:000001">
    <property type="entry name" value="Efflux pump membrane transporter"/>
    <property type="match status" value="1"/>
</dbReference>
<dbReference type="EMBL" id="SNWI01000004">
    <property type="protein sequence ID" value="TDO02548.1"/>
    <property type="molecule type" value="Genomic_DNA"/>
</dbReference>
<dbReference type="FunFam" id="3.30.70.1430:FF:000001">
    <property type="entry name" value="Efflux pump membrane transporter"/>
    <property type="match status" value="1"/>
</dbReference>
<comment type="caution">
    <text evidence="11">The sequence shown here is derived from an EMBL/GenBank/DDBJ whole genome shotgun (WGS) entry which is preliminary data.</text>
</comment>
<keyword evidence="7 9" id="KW-1133">Transmembrane helix</keyword>
<accession>A0A4R6H4A3</accession>
<keyword evidence="4" id="KW-1003">Cell membrane</keyword>